<accession>A0A081DDB8</accession>
<dbReference type="PROSITE" id="PS51257">
    <property type="entry name" value="PROKAR_LIPOPROTEIN"/>
    <property type="match status" value="1"/>
</dbReference>
<evidence type="ECO:0008006" key="3">
    <source>
        <dbReference type="Google" id="ProtNLM"/>
    </source>
</evidence>
<sequence>MKMMKKTITLLLITIAIYSCKNAEKKEGKKTLSNTEQVAQAAGFDNWDAIKEVKFTFSVGKMGRNLYDRNWTWNRHTGDVTLIASPDTVHYNRRQPMDSIQTSADRAFVNDIYWLLPEFKFITDSGTKIVEKSNAVAPISKDTLDMFTIVYSNDGGYTPGDAYDVYYDKKHNLREWVYRQQNDTTIGMMTTFEKFDTINGIKVATDHRTPDRMTRIHLTNIEFNK</sequence>
<reference evidence="1 2" key="1">
    <citation type="journal article" date="2014" name="Genome Announc.">
        <title>Draft Genome Sequences of Marine Flavobacterium Nonlabens Strains NR17, NR24, NR27, NR32, NR33, and Ara13.</title>
        <authorList>
            <person name="Nakanishi M."/>
            <person name="Meirelles P."/>
            <person name="Suzuki R."/>
            <person name="Takatani N."/>
            <person name="Mino S."/>
            <person name="Suda W."/>
            <person name="Oshima K."/>
            <person name="Hattori M."/>
            <person name="Ohkuma M."/>
            <person name="Hosokawa M."/>
            <person name="Miyashita K."/>
            <person name="Thompson F.L."/>
            <person name="Niwa A."/>
            <person name="Sawabe T."/>
            <person name="Sawabe T."/>
        </authorList>
    </citation>
    <scope>NUCLEOTIDE SEQUENCE [LARGE SCALE GENOMIC DNA]</scope>
    <source>
        <strain evidence="2">JCM19296</strain>
    </source>
</reference>
<dbReference type="EMBL" id="BBLG01000005">
    <property type="protein sequence ID" value="GAK76914.1"/>
    <property type="molecule type" value="Genomic_DNA"/>
</dbReference>
<evidence type="ECO:0000313" key="2">
    <source>
        <dbReference type="Proteomes" id="UP000028980"/>
    </source>
</evidence>
<name>A0A081DDB8_NONUL</name>
<proteinExistence type="predicted"/>
<dbReference type="Proteomes" id="UP000028980">
    <property type="component" value="Unassembled WGS sequence"/>
</dbReference>
<organism evidence="1 2">
    <name type="scientific">Nonlabens ulvanivorans</name>
    <name type="common">Persicivirga ulvanivorans</name>
    <dbReference type="NCBI Taxonomy" id="906888"/>
    <lineage>
        <taxon>Bacteria</taxon>
        <taxon>Pseudomonadati</taxon>
        <taxon>Bacteroidota</taxon>
        <taxon>Flavobacteriia</taxon>
        <taxon>Flavobacteriales</taxon>
        <taxon>Flavobacteriaceae</taxon>
        <taxon>Nonlabens</taxon>
    </lineage>
</organism>
<protein>
    <recommendedName>
        <fullName evidence="3">Selenophosphate synthetase</fullName>
    </recommendedName>
</protein>
<dbReference type="AlphaFoldDB" id="A0A081DDB8"/>
<comment type="caution">
    <text evidence="1">The sequence shown here is derived from an EMBL/GenBank/DDBJ whole genome shotgun (WGS) entry which is preliminary data.</text>
</comment>
<gene>
    <name evidence="1" type="ORF">JCM19296_2514</name>
</gene>
<evidence type="ECO:0000313" key="1">
    <source>
        <dbReference type="EMBL" id="GAK76914.1"/>
    </source>
</evidence>